<dbReference type="Proteomes" id="UP000824469">
    <property type="component" value="Unassembled WGS sequence"/>
</dbReference>
<sequence>LTFVIEEACFVGGVARNAYHTKYMGFTNAFRIFREIISQCPKDCLYWFFLTYLISVYCGHFSFSCP</sequence>
<keyword evidence="1" id="KW-0472">Membrane</keyword>
<organism evidence="2 3">
    <name type="scientific">Taxus chinensis</name>
    <name type="common">Chinese yew</name>
    <name type="synonym">Taxus wallichiana var. chinensis</name>
    <dbReference type="NCBI Taxonomy" id="29808"/>
    <lineage>
        <taxon>Eukaryota</taxon>
        <taxon>Viridiplantae</taxon>
        <taxon>Streptophyta</taxon>
        <taxon>Embryophyta</taxon>
        <taxon>Tracheophyta</taxon>
        <taxon>Spermatophyta</taxon>
        <taxon>Pinopsida</taxon>
        <taxon>Pinidae</taxon>
        <taxon>Conifers II</taxon>
        <taxon>Cupressales</taxon>
        <taxon>Taxaceae</taxon>
        <taxon>Taxus</taxon>
    </lineage>
</organism>
<accession>A0AA38BQI9</accession>
<name>A0AA38BQI9_TAXCH</name>
<gene>
    <name evidence="2" type="ORF">KI387_032543</name>
</gene>
<feature type="transmembrane region" description="Helical" evidence="1">
    <location>
        <begin position="44"/>
        <end position="63"/>
    </location>
</feature>
<dbReference type="AlphaFoldDB" id="A0AA38BQI9"/>
<reference evidence="2 3" key="1">
    <citation type="journal article" date="2021" name="Nat. Plants">
        <title>The Taxus genome provides insights into paclitaxel biosynthesis.</title>
        <authorList>
            <person name="Xiong X."/>
            <person name="Gou J."/>
            <person name="Liao Q."/>
            <person name="Li Y."/>
            <person name="Zhou Q."/>
            <person name="Bi G."/>
            <person name="Li C."/>
            <person name="Du R."/>
            <person name="Wang X."/>
            <person name="Sun T."/>
            <person name="Guo L."/>
            <person name="Liang H."/>
            <person name="Lu P."/>
            <person name="Wu Y."/>
            <person name="Zhang Z."/>
            <person name="Ro D.K."/>
            <person name="Shang Y."/>
            <person name="Huang S."/>
            <person name="Yan J."/>
        </authorList>
    </citation>
    <scope>NUCLEOTIDE SEQUENCE [LARGE SCALE GENOMIC DNA]</scope>
    <source>
        <strain evidence="2">Ta-2019</strain>
    </source>
</reference>
<feature type="non-terminal residue" evidence="2">
    <location>
        <position position="66"/>
    </location>
</feature>
<protein>
    <submittedName>
        <fullName evidence="2">Uncharacterized protein</fullName>
    </submittedName>
</protein>
<dbReference type="EMBL" id="JAHRHJ020003813">
    <property type="protein sequence ID" value="KAH9288426.1"/>
    <property type="molecule type" value="Genomic_DNA"/>
</dbReference>
<evidence type="ECO:0000256" key="1">
    <source>
        <dbReference type="SAM" id="Phobius"/>
    </source>
</evidence>
<evidence type="ECO:0000313" key="3">
    <source>
        <dbReference type="Proteomes" id="UP000824469"/>
    </source>
</evidence>
<keyword evidence="1" id="KW-0812">Transmembrane</keyword>
<comment type="caution">
    <text evidence="2">The sequence shown here is derived from an EMBL/GenBank/DDBJ whole genome shotgun (WGS) entry which is preliminary data.</text>
</comment>
<proteinExistence type="predicted"/>
<keyword evidence="1" id="KW-1133">Transmembrane helix</keyword>
<keyword evidence="3" id="KW-1185">Reference proteome</keyword>
<feature type="non-terminal residue" evidence="2">
    <location>
        <position position="1"/>
    </location>
</feature>
<evidence type="ECO:0000313" key="2">
    <source>
        <dbReference type="EMBL" id="KAH9288426.1"/>
    </source>
</evidence>